<accession>A0AAN6MFA7</accession>
<feature type="region of interest" description="Disordered" evidence="2">
    <location>
        <begin position="77"/>
        <end position="102"/>
    </location>
</feature>
<dbReference type="SUPFAM" id="SSF158694">
    <property type="entry name" value="UraD-Like"/>
    <property type="match status" value="1"/>
</dbReference>
<keyword evidence="1" id="KW-0659">Purine metabolism</keyword>
<feature type="compositionally biased region" description="Basic and acidic residues" evidence="2">
    <location>
        <begin position="78"/>
        <end position="102"/>
    </location>
</feature>
<dbReference type="InterPro" id="IPR018020">
    <property type="entry name" value="OHCU_decarboxylase"/>
</dbReference>
<feature type="non-terminal residue" evidence="5">
    <location>
        <position position="1"/>
    </location>
</feature>
<feature type="signal peptide" evidence="3">
    <location>
        <begin position="1"/>
        <end position="23"/>
    </location>
</feature>
<feature type="domain" description="Oxo-4-hydroxy-4-carboxy-5-ureidoimidazoline decarboxylase" evidence="4">
    <location>
        <begin position="2"/>
        <end position="158"/>
    </location>
</feature>
<dbReference type="Proteomes" id="UP001303889">
    <property type="component" value="Unassembled WGS sequence"/>
</dbReference>
<dbReference type="Gene3D" id="1.10.3330.10">
    <property type="entry name" value="Oxo-4-hydroxy-4-carboxy-5-ureidoimidazoline decarboxylase"/>
    <property type="match status" value="1"/>
</dbReference>
<organism evidence="5 6">
    <name type="scientific">Staphylotrichum tortipilum</name>
    <dbReference type="NCBI Taxonomy" id="2831512"/>
    <lineage>
        <taxon>Eukaryota</taxon>
        <taxon>Fungi</taxon>
        <taxon>Dikarya</taxon>
        <taxon>Ascomycota</taxon>
        <taxon>Pezizomycotina</taxon>
        <taxon>Sordariomycetes</taxon>
        <taxon>Sordariomycetidae</taxon>
        <taxon>Sordariales</taxon>
        <taxon>Chaetomiaceae</taxon>
        <taxon>Staphylotrichum</taxon>
    </lineage>
</organism>
<proteinExistence type="predicted"/>
<keyword evidence="3" id="KW-0732">Signal</keyword>
<protein>
    <submittedName>
        <fullName evidence="5">Oxo-4-hydroxy-4-carboxy-5-ureidoimidazoline decarboxylase</fullName>
    </submittedName>
</protein>
<dbReference type="AlphaFoldDB" id="A0AAN6MFA7"/>
<evidence type="ECO:0000259" key="4">
    <source>
        <dbReference type="Pfam" id="PF09349"/>
    </source>
</evidence>
<dbReference type="PANTHER" id="PTHR37987:SF1">
    <property type="entry name" value="OXO-4-HYDROXY-4-CARBOXY-5-UREIDOIMIDAZOLINE DECARBOXYLASE DOMAIN-CONTAINING PROTEIN"/>
    <property type="match status" value="1"/>
</dbReference>
<evidence type="ECO:0000313" key="5">
    <source>
        <dbReference type="EMBL" id="KAK3899157.1"/>
    </source>
</evidence>
<dbReference type="GO" id="GO:0006144">
    <property type="term" value="P:purine nucleobase metabolic process"/>
    <property type="evidence" value="ECO:0007669"/>
    <property type="project" value="UniProtKB-KW"/>
</dbReference>
<evidence type="ECO:0000256" key="3">
    <source>
        <dbReference type="SAM" id="SignalP"/>
    </source>
</evidence>
<gene>
    <name evidence="5" type="ORF">C8A05DRAFT_37247</name>
</gene>
<dbReference type="InterPro" id="IPR036778">
    <property type="entry name" value="OHCU_decarboxylase_sf"/>
</dbReference>
<evidence type="ECO:0000256" key="2">
    <source>
        <dbReference type="SAM" id="MobiDB-lite"/>
    </source>
</evidence>
<feature type="chain" id="PRO_5042853300" evidence="3">
    <location>
        <begin position="24"/>
        <end position="163"/>
    </location>
</feature>
<dbReference type="PANTHER" id="PTHR37987">
    <property type="entry name" value="CHROMOSOME 9, WHOLE GENOME SHOTGUN SEQUENCE"/>
    <property type="match status" value="1"/>
</dbReference>
<evidence type="ECO:0000313" key="6">
    <source>
        <dbReference type="Proteomes" id="UP001303889"/>
    </source>
</evidence>
<dbReference type="EMBL" id="MU855825">
    <property type="protein sequence ID" value="KAK3899157.1"/>
    <property type="molecule type" value="Genomic_DNA"/>
</dbReference>
<reference evidence="5" key="1">
    <citation type="journal article" date="2023" name="Mol. Phylogenet. Evol.">
        <title>Genome-scale phylogeny and comparative genomics of the fungal order Sordariales.</title>
        <authorList>
            <person name="Hensen N."/>
            <person name="Bonometti L."/>
            <person name="Westerberg I."/>
            <person name="Brannstrom I.O."/>
            <person name="Guillou S."/>
            <person name="Cros-Aarteil S."/>
            <person name="Calhoun S."/>
            <person name="Haridas S."/>
            <person name="Kuo A."/>
            <person name="Mondo S."/>
            <person name="Pangilinan J."/>
            <person name="Riley R."/>
            <person name="LaButti K."/>
            <person name="Andreopoulos B."/>
            <person name="Lipzen A."/>
            <person name="Chen C."/>
            <person name="Yan M."/>
            <person name="Daum C."/>
            <person name="Ng V."/>
            <person name="Clum A."/>
            <person name="Steindorff A."/>
            <person name="Ohm R.A."/>
            <person name="Martin F."/>
            <person name="Silar P."/>
            <person name="Natvig D.O."/>
            <person name="Lalanne C."/>
            <person name="Gautier V."/>
            <person name="Ament-Velasquez S.L."/>
            <person name="Kruys A."/>
            <person name="Hutchinson M.I."/>
            <person name="Powell A.J."/>
            <person name="Barry K."/>
            <person name="Miller A.N."/>
            <person name="Grigoriev I.V."/>
            <person name="Debuchy R."/>
            <person name="Gladieux P."/>
            <person name="Hiltunen Thoren M."/>
            <person name="Johannesson H."/>
        </authorList>
    </citation>
    <scope>NUCLEOTIDE SEQUENCE</scope>
    <source>
        <strain evidence="5">CBS 103.79</strain>
    </source>
</reference>
<keyword evidence="6" id="KW-1185">Reference proteome</keyword>
<comment type="caution">
    <text evidence="5">The sequence shown here is derived from an EMBL/GenBank/DDBJ whole genome shotgun (WGS) entry which is preliminary data.</text>
</comment>
<reference evidence="5" key="2">
    <citation type="submission" date="2023-05" db="EMBL/GenBank/DDBJ databases">
        <authorList>
            <consortium name="Lawrence Berkeley National Laboratory"/>
            <person name="Steindorff A."/>
            <person name="Hensen N."/>
            <person name="Bonometti L."/>
            <person name="Westerberg I."/>
            <person name="Brannstrom I.O."/>
            <person name="Guillou S."/>
            <person name="Cros-Aarteil S."/>
            <person name="Calhoun S."/>
            <person name="Haridas S."/>
            <person name="Kuo A."/>
            <person name="Mondo S."/>
            <person name="Pangilinan J."/>
            <person name="Riley R."/>
            <person name="Labutti K."/>
            <person name="Andreopoulos B."/>
            <person name="Lipzen A."/>
            <person name="Chen C."/>
            <person name="Yanf M."/>
            <person name="Daum C."/>
            <person name="Ng V."/>
            <person name="Clum A."/>
            <person name="Ohm R."/>
            <person name="Martin F."/>
            <person name="Silar P."/>
            <person name="Natvig D."/>
            <person name="Lalanne C."/>
            <person name="Gautier V."/>
            <person name="Ament-Velasquez S.L."/>
            <person name="Kruys A."/>
            <person name="Hutchinson M.I."/>
            <person name="Powell A.J."/>
            <person name="Barry K."/>
            <person name="Miller A.N."/>
            <person name="Grigoriev I.V."/>
            <person name="Debuchy R."/>
            <person name="Gladieux P."/>
            <person name="Thoren M.H."/>
            <person name="Johannesson H."/>
        </authorList>
    </citation>
    <scope>NUCLEOTIDE SEQUENCE</scope>
    <source>
        <strain evidence="5">CBS 103.79</strain>
    </source>
</reference>
<evidence type="ECO:0000256" key="1">
    <source>
        <dbReference type="ARBA" id="ARBA00022631"/>
    </source>
</evidence>
<name>A0AAN6MFA7_9PEZI</name>
<dbReference type="Pfam" id="PF09349">
    <property type="entry name" value="OHCU_decarbox"/>
    <property type="match status" value="1"/>
</dbReference>
<sequence length="163" mass="17807">PSPTLHALALPLLLTSPPFPSYAALIDAVRTVLLSLVAEAQFPTADTAPEARGKLHAILGSHPRLGERKKAVGAISKNEQRHLNNTEEGKTEGETELERSNREYEERFPGLRYVVWVNGRGRAEVLEDMKRRTGEGSLEGEERAGVGAMCDIAADRARKLGQV</sequence>